<feature type="compositionally biased region" description="Pro residues" evidence="1">
    <location>
        <begin position="95"/>
        <end position="109"/>
    </location>
</feature>
<keyword evidence="3" id="KW-0808">Transferase</keyword>
<dbReference type="InterPro" id="IPR043764">
    <property type="entry name" value="DUF5710"/>
</dbReference>
<dbReference type="EMBL" id="LAQT01000037">
    <property type="protein sequence ID" value="KPC49359.1"/>
    <property type="molecule type" value="Genomic_DNA"/>
</dbReference>
<sequence length="109" mass="11740">MSNAKVQLYLAVPFAEKDQAKGIGARWDAAAKKWYVPHGADIEPFAQWWPDELRGQDVAEVLAQLAATAPAPKPRKPKAAATDDAAAPAVITERAPPPPIDPNDPPPWL</sequence>
<evidence type="ECO:0000313" key="3">
    <source>
        <dbReference type="EMBL" id="KPC49359.1"/>
    </source>
</evidence>
<organism evidence="3 4">
    <name type="scientific">Amantichitinum ursilacus</name>
    <dbReference type="NCBI Taxonomy" id="857265"/>
    <lineage>
        <taxon>Bacteria</taxon>
        <taxon>Pseudomonadati</taxon>
        <taxon>Pseudomonadota</taxon>
        <taxon>Betaproteobacteria</taxon>
        <taxon>Neisseriales</taxon>
        <taxon>Chitinibacteraceae</taxon>
        <taxon>Amantichitinum</taxon>
    </lineage>
</organism>
<keyword evidence="3" id="KW-0548">Nucleotidyltransferase</keyword>
<dbReference type="RefSeq" id="WP_053939713.1">
    <property type="nucleotide sequence ID" value="NZ_LAQT01000037.1"/>
</dbReference>
<evidence type="ECO:0000313" key="4">
    <source>
        <dbReference type="Proteomes" id="UP000037939"/>
    </source>
</evidence>
<dbReference type="EC" id="2.7.7.-" evidence="3"/>
<name>A0A0N1JRA2_9NEIS</name>
<keyword evidence="4" id="KW-1185">Reference proteome</keyword>
<dbReference type="PATRIC" id="fig|857265.3.peg.4244"/>
<evidence type="ECO:0000256" key="1">
    <source>
        <dbReference type="SAM" id="MobiDB-lite"/>
    </source>
</evidence>
<dbReference type="Proteomes" id="UP000037939">
    <property type="component" value="Unassembled WGS sequence"/>
</dbReference>
<dbReference type="Pfam" id="PF18974">
    <property type="entry name" value="DUF5710"/>
    <property type="match status" value="1"/>
</dbReference>
<dbReference type="STRING" id="857265.WG78_20730"/>
<dbReference type="AlphaFoldDB" id="A0A0N1JRA2"/>
<feature type="region of interest" description="Disordered" evidence="1">
    <location>
        <begin position="68"/>
        <end position="109"/>
    </location>
</feature>
<reference evidence="3 4" key="1">
    <citation type="submission" date="2015-07" db="EMBL/GenBank/DDBJ databases">
        <title>Draft genome sequence of the Amantichitinum ursilacus IGB-41, a new chitin-degrading bacterium.</title>
        <authorList>
            <person name="Kirstahler P."/>
            <person name="Guenther M."/>
            <person name="Grumaz C."/>
            <person name="Rupp S."/>
            <person name="Zibek S."/>
            <person name="Sohn K."/>
        </authorList>
    </citation>
    <scope>NUCLEOTIDE SEQUENCE [LARGE SCALE GENOMIC DNA]</scope>
    <source>
        <strain evidence="3 4">IGB-41</strain>
    </source>
</reference>
<evidence type="ECO:0000259" key="2">
    <source>
        <dbReference type="Pfam" id="PF18974"/>
    </source>
</evidence>
<protein>
    <submittedName>
        <fullName evidence="3">DNA primase TraC</fullName>
        <ecNumber evidence="3">2.7.7.-</ecNumber>
    </submittedName>
</protein>
<dbReference type="GO" id="GO:0016779">
    <property type="term" value="F:nucleotidyltransferase activity"/>
    <property type="evidence" value="ECO:0007669"/>
    <property type="project" value="UniProtKB-KW"/>
</dbReference>
<accession>A0A0N1JRA2</accession>
<gene>
    <name evidence="3" type="primary">traC</name>
    <name evidence="3" type="ORF">WG78_20730</name>
</gene>
<dbReference type="OrthoDB" id="9792687at2"/>
<feature type="compositionally biased region" description="Low complexity" evidence="1">
    <location>
        <begin position="79"/>
        <end position="89"/>
    </location>
</feature>
<feature type="domain" description="DUF5710" evidence="2">
    <location>
        <begin position="8"/>
        <end position="50"/>
    </location>
</feature>
<proteinExistence type="predicted"/>
<comment type="caution">
    <text evidence="3">The sequence shown here is derived from an EMBL/GenBank/DDBJ whole genome shotgun (WGS) entry which is preliminary data.</text>
</comment>